<dbReference type="EMBL" id="WIUZ02000001">
    <property type="protein sequence ID" value="KAF9793279.1"/>
    <property type="molecule type" value="Genomic_DNA"/>
</dbReference>
<dbReference type="OrthoDB" id="3193253at2759"/>
<reference evidence="2" key="2">
    <citation type="submission" date="2020-11" db="EMBL/GenBank/DDBJ databases">
        <authorList>
            <consortium name="DOE Joint Genome Institute"/>
            <person name="Kuo A."/>
            <person name="Miyauchi S."/>
            <person name="Kiss E."/>
            <person name="Drula E."/>
            <person name="Kohler A."/>
            <person name="Sanchez-Garcia M."/>
            <person name="Andreopoulos B."/>
            <person name="Barry K.W."/>
            <person name="Bonito G."/>
            <person name="Buee M."/>
            <person name="Carver A."/>
            <person name="Chen C."/>
            <person name="Cichocki N."/>
            <person name="Clum A."/>
            <person name="Culley D."/>
            <person name="Crous P.W."/>
            <person name="Fauchery L."/>
            <person name="Girlanda M."/>
            <person name="Hayes R."/>
            <person name="Keri Z."/>
            <person name="Labutti K."/>
            <person name="Lipzen A."/>
            <person name="Lombard V."/>
            <person name="Magnuson J."/>
            <person name="Maillard F."/>
            <person name="Morin E."/>
            <person name="Murat C."/>
            <person name="Nolan M."/>
            <person name="Ohm R."/>
            <person name="Pangilinan J."/>
            <person name="Pereira M."/>
            <person name="Perotto S."/>
            <person name="Peter M."/>
            <person name="Riley R."/>
            <person name="Sitrit Y."/>
            <person name="Stielow B."/>
            <person name="Szollosi G."/>
            <person name="Zifcakova L."/>
            <person name="Stursova M."/>
            <person name="Spatafora J.W."/>
            <person name="Tedersoo L."/>
            <person name="Vaario L.-M."/>
            <person name="Yamada A."/>
            <person name="Yan M."/>
            <person name="Wang P."/>
            <person name="Xu J."/>
            <person name="Bruns T."/>
            <person name="Baldrian P."/>
            <person name="Vilgalys R."/>
            <person name="Henrissat B."/>
            <person name="Grigoriev I.V."/>
            <person name="Hibbett D."/>
            <person name="Nagy L.G."/>
            <person name="Martin F.M."/>
        </authorList>
    </citation>
    <scope>NUCLEOTIDE SEQUENCE</scope>
    <source>
        <strain evidence="2">UH-Tt-Lm1</strain>
    </source>
</reference>
<reference evidence="2" key="1">
    <citation type="journal article" date="2020" name="Nat. Commun.">
        <title>Large-scale genome sequencing of mycorrhizal fungi provides insights into the early evolution of symbiotic traits.</title>
        <authorList>
            <person name="Miyauchi S."/>
            <person name="Kiss E."/>
            <person name="Kuo A."/>
            <person name="Drula E."/>
            <person name="Kohler A."/>
            <person name="Sanchez-Garcia M."/>
            <person name="Morin E."/>
            <person name="Andreopoulos B."/>
            <person name="Barry K.W."/>
            <person name="Bonito G."/>
            <person name="Buee M."/>
            <person name="Carver A."/>
            <person name="Chen C."/>
            <person name="Cichocki N."/>
            <person name="Clum A."/>
            <person name="Culley D."/>
            <person name="Crous P.W."/>
            <person name="Fauchery L."/>
            <person name="Girlanda M."/>
            <person name="Hayes R.D."/>
            <person name="Keri Z."/>
            <person name="LaButti K."/>
            <person name="Lipzen A."/>
            <person name="Lombard V."/>
            <person name="Magnuson J."/>
            <person name="Maillard F."/>
            <person name="Murat C."/>
            <person name="Nolan M."/>
            <person name="Ohm R.A."/>
            <person name="Pangilinan J."/>
            <person name="Pereira M.F."/>
            <person name="Perotto S."/>
            <person name="Peter M."/>
            <person name="Pfister S."/>
            <person name="Riley R."/>
            <person name="Sitrit Y."/>
            <person name="Stielow J.B."/>
            <person name="Szollosi G."/>
            <person name="Zifcakova L."/>
            <person name="Stursova M."/>
            <person name="Spatafora J.W."/>
            <person name="Tedersoo L."/>
            <person name="Vaario L.M."/>
            <person name="Yamada A."/>
            <person name="Yan M."/>
            <person name="Wang P."/>
            <person name="Xu J."/>
            <person name="Bruns T."/>
            <person name="Baldrian P."/>
            <person name="Vilgalys R."/>
            <person name="Dunand C."/>
            <person name="Henrissat B."/>
            <person name="Grigoriev I.V."/>
            <person name="Hibbett D."/>
            <person name="Nagy L.G."/>
            <person name="Martin F.M."/>
        </authorList>
    </citation>
    <scope>NUCLEOTIDE SEQUENCE</scope>
    <source>
        <strain evidence="2">UH-Tt-Lm1</strain>
    </source>
</reference>
<dbReference type="AlphaFoldDB" id="A0A9P6HRF8"/>
<name>A0A9P6HRF8_9AGAM</name>
<evidence type="ECO:0000313" key="2">
    <source>
        <dbReference type="EMBL" id="KAF9793279.1"/>
    </source>
</evidence>
<sequence length="226" mass="24786">MTLRVYALSKRNKYVLGAFSVHVVGQFGLGLYLSIVSDHALQLPKIPLEVFYSCFIAPNPMLVKLAYILMLLAFDSITFLLTVYYTATQYKFVARHGITRLSKLFISIVEGAVMYFGILAACHAVLVAGILTWRPTLKFLPACPTVLFTCILINRMTISTLKANKGDYNVRAHHHPTLSAASVNISRVAGPNSRPMLGFSPQGSESVNVTNGGATQTVLSSIHVYM</sequence>
<protein>
    <submittedName>
        <fullName evidence="2">Uncharacterized protein</fullName>
    </submittedName>
</protein>
<accession>A0A9P6HRF8</accession>
<feature type="transmembrane region" description="Helical" evidence="1">
    <location>
        <begin position="65"/>
        <end position="87"/>
    </location>
</feature>
<feature type="transmembrane region" description="Helical" evidence="1">
    <location>
        <begin position="108"/>
        <end position="133"/>
    </location>
</feature>
<evidence type="ECO:0000313" key="3">
    <source>
        <dbReference type="Proteomes" id="UP000736335"/>
    </source>
</evidence>
<dbReference type="Proteomes" id="UP000736335">
    <property type="component" value="Unassembled WGS sequence"/>
</dbReference>
<proteinExistence type="predicted"/>
<organism evidence="2 3">
    <name type="scientific">Thelephora terrestris</name>
    <dbReference type="NCBI Taxonomy" id="56493"/>
    <lineage>
        <taxon>Eukaryota</taxon>
        <taxon>Fungi</taxon>
        <taxon>Dikarya</taxon>
        <taxon>Basidiomycota</taxon>
        <taxon>Agaricomycotina</taxon>
        <taxon>Agaricomycetes</taxon>
        <taxon>Thelephorales</taxon>
        <taxon>Thelephoraceae</taxon>
        <taxon>Thelephora</taxon>
    </lineage>
</organism>
<feature type="transmembrane region" description="Helical" evidence="1">
    <location>
        <begin position="14"/>
        <end position="35"/>
    </location>
</feature>
<keyword evidence="3" id="KW-1185">Reference proteome</keyword>
<comment type="caution">
    <text evidence="2">The sequence shown here is derived from an EMBL/GenBank/DDBJ whole genome shotgun (WGS) entry which is preliminary data.</text>
</comment>
<keyword evidence="1" id="KW-0472">Membrane</keyword>
<evidence type="ECO:0000256" key="1">
    <source>
        <dbReference type="SAM" id="Phobius"/>
    </source>
</evidence>
<keyword evidence="1" id="KW-1133">Transmembrane helix</keyword>
<gene>
    <name evidence="2" type="ORF">BJ322DRAFT_1033827</name>
</gene>
<keyword evidence="1" id="KW-0812">Transmembrane</keyword>